<dbReference type="Proteomes" id="UP000828251">
    <property type="component" value="Unassembled WGS sequence"/>
</dbReference>
<dbReference type="AlphaFoldDB" id="A0A9D3VVH7"/>
<protein>
    <submittedName>
        <fullName evidence="1">Uncharacterized protein</fullName>
    </submittedName>
</protein>
<reference evidence="1 2" key="1">
    <citation type="journal article" date="2021" name="Plant Biotechnol. J.">
        <title>Multi-omics assisted identification of the key and species-specific regulatory components of drought-tolerant mechanisms in Gossypium stocksii.</title>
        <authorList>
            <person name="Yu D."/>
            <person name="Ke L."/>
            <person name="Zhang D."/>
            <person name="Wu Y."/>
            <person name="Sun Y."/>
            <person name="Mei J."/>
            <person name="Sun J."/>
            <person name="Sun Y."/>
        </authorList>
    </citation>
    <scope>NUCLEOTIDE SEQUENCE [LARGE SCALE GENOMIC DNA]</scope>
    <source>
        <strain evidence="2">cv. E1</strain>
        <tissue evidence="1">Leaf</tissue>
    </source>
</reference>
<evidence type="ECO:0000313" key="2">
    <source>
        <dbReference type="Proteomes" id="UP000828251"/>
    </source>
</evidence>
<name>A0A9D3VVH7_9ROSI</name>
<organism evidence="1 2">
    <name type="scientific">Gossypium stocksii</name>
    <dbReference type="NCBI Taxonomy" id="47602"/>
    <lineage>
        <taxon>Eukaryota</taxon>
        <taxon>Viridiplantae</taxon>
        <taxon>Streptophyta</taxon>
        <taxon>Embryophyta</taxon>
        <taxon>Tracheophyta</taxon>
        <taxon>Spermatophyta</taxon>
        <taxon>Magnoliopsida</taxon>
        <taxon>eudicotyledons</taxon>
        <taxon>Gunneridae</taxon>
        <taxon>Pentapetalae</taxon>
        <taxon>rosids</taxon>
        <taxon>malvids</taxon>
        <taxon>Malvales</taxon>
        <taxon>Malvaceae</taxon>
        <taxon>Malvoideae</taxon>
        <taxon>Gossypium</taxon>
    </lineage>
</organism>
<feature type="non-terminal residue" evidence="1">
    <location>
        <position position="1"/>
    </location>
</feature>
<dbReference type="EMBL" id="JAIQCV010000005">
    <property type="protein sequence ID" value="KAH1097673.1"/>
    <property type="molecule type" value="Genomic_DNA"/>
</dbReference>
<keyword evidence="2" id="KW-1185">Reference proteome</keyword>
<accession>A0A9D3VVH7</accession>
<sequence>VPKPYPRHGLTWDLKLMPKPYPRYGLTGILYRCRCHAPDMVLYGIYLLDAQAMSQTWSYRGSISHLGAGSMSQTWSYTGSYEDANTMSQTWSYIRSLFSADVMSQTWFYMEPTILMT</sequence>
<comment type="caution">
    <text evidence="1">The sequence shown here is derived from an EMBL/GenBank/DDBJ whole genome shotgun (WGS) entry which is preliminary data.</text>
</comment>
<gene>
    <name evidence="1" type="ORF">J1N35_014594</name>
</gene>
<proteinExistence type="predicted"/>
<evidence type="ECO:0000313" key="1">
    <source>
        <dbReference type="EMBL" id="KAH1097673.1"/>
    </source>
</evidence>